<evidence type="ECO:0000259" key="2">
    <source>
        <dbReference type="Pfam" id="PF08906"/>
    </source>
</evidence>
<feature type="compositionally biased region" description="Basic and acidic residues" evidence="1">
    <location>
        <begin position="383"/>
        <end position="396"/>
    </location>
</feature>
<dbReference type="AlphaFoldDB" id="A0A444PP81"/>
<keyword evidence="4" id="KW-1185">Reference proteome</keyword>
<accession>A0A444PP81</accession>
<dbReference type="EMBL" id="RZNB01000008">
    <property type="protein sequence ID" value="RWZ46252.1"/>
    <property type="molecule type" value="Genomic_DNA"/>
</dbReference>
<evidence type="ECO:0000256" key="1">
    <source>
        <dbReference type="SAM" id="MobiDB-lite"/>
    </source>
</evidence>
<reference evidence="3 4" key="1">
    <citation type="submission" date="2018-12" db="EMBL/GenBank/DDBJ databases">
        <authorList>
            <person name="Li F."/>
        </authorList>
    </citation>
    <scope>NUCLEOTIDE SEQUENCE [LARGE SCALE GENOMIC DNA]</scope>
    <source>
        <strain evidence="3 4">11W25H-1</strain>
    </source>
</reference>
<name>A0A444PP81_9MICO</name>
<feature type="region of interest" description="Disordered" evidence="1">
    <location>
        <begin position="279"/>
        <end position="305"/>
    </location>
</feature>
<evidence type="ECO:0000313" key="4">
    <source>
        <dbReference type="Proteomes" id="UP000288547"/>
    </source>
</evidence>
<proteinExistence type="predicted"/>
<protein>
    <submittedName>
        <fullName evidence="3">DUF1851 domain-containing protein</fullName>
    </submittedName>
</protein>
<dbReference type="OrthoDB" id="2216648at2"/>
<dbReference type="Pfam" id="PF08906">
    <property type="entry name" value="T6SS_Tdi1_C"/>
    <property type="match status" value="1"/>
</dbReference>
<evidence type="ECO:0000313" key="3">
    <source>
        <dbReference type="EMBL" id="RWZ46252.1"/>
    </source>
</evidence>
<sequence length="396" mass="43149">MSRTLSARSIRSRSRRRRISPSTRLSVTCGPSRERAMRSTTPVCSFVSRPTHPWRARRSWFATAWLPRCSISSCSPSGMPDSISIRRPEPVVTFARFEPSAPISEETIARFAPNAPEGAAEMWRRYGTGVLGDGFVRVVDPARGAQMTEGVLGLAPTAVVLFSTALADLVIWNDGAFLVAKFRWGVVQYTDRAVTLEQFTQWLQDEQRLDEAFERQPYPAAAARDGVPAVEECFGFVPLLALGGGNSADHLQKMVLWEHIALIVQVAGPPKVTGLLVPPPEPQGDATAGRAPASDGGLVVGEGRPTPDQQRLIDIGVGYWRRMIAADAPLGYTLLPEDDAVVVSYAVRGGGRIYVATDGSALFTYSSAPPHEALEVFRSGRRTPPEHFRPADGTRR</sequence>
<gene>
    <name evidence="3" type="ORF">ELQ90_15905</name>
</gene>
<feature type="region of interest" description="Disordered" evidence="1">
    <location>
        <begin position="377"/>
        <end position="396"/>
    </location>
</feature>
<organism evidence="3 4">
    <name type="scientific">Labedella phragmitis</name>
    <dbReference type="NCBI Taxonomy" id="2498849"/>
    <lineage>
        <taxon>Bacteria</taxon>
        <taxon>Bacillati</taxon>
        <taxon>Actinomycetota</taxon>
        <taxon>Actinomycetes</taxon>
        <taxon>Micrococcales</taxon>
        <taxon>Microbacteriaceae</taxon>
        <taxon>Labedella</taxon>
    </lineage>
</organism>
<comment type="caution">
    <text evidence="3">The sequence shown here is derived from an EMBL/GenBank/DDBJ whole genome shotgun (WGS) entry which is preliminary data.</text>
</comment>
<dbReference type="InterPro" id="IPR015002">
    <property type="entry name" value="T6SS_Tdi1_C"/>
</dbReference>
<dbReference type="Proteomes" id="UP000288547">
    <property type="component" value="Unassembled WGS sequence"/>
</dbReference>
<feature type="region of interest" description="Disordered" evidence="1">
    <location>
        <begin position="1"/>
        <end position="34"/>
    </location>
</feature>
<feature type="compositionally biased region" description="Basic residues" evidence="1">
    <location>
        <begin position="10"/>
        <end position="19"/>
    </location>
</feature>
<feature type="domain" description="T6SS immunity protein Tdi1 C-terminal" evidence="2">
    <location>
        <begin position="195"/>
        <end position="265"/>
    </location>
</feature>